<dbReference type="AlphaFoldDB" id="A0A437PUU0"/>
<feature type="region of interest" description="Disordered" evidence="1">
    <location>
        <begin position="330"/>
        <end position="376"/>
    </location>
</feature>
<feature type="compositionally biased region" description="Basic and acidic residues" evidence="1">
    <location>
        <begin position="330"/>
        <end position="340"/>
    </location>
</feature>
<feature type="region of interest" description="Disordered" evidence="1">
    <location>
        <begin position="455"/>
        <end position="539"/>
    </location>
</feature>
<dbReference type="OrthoDB" id="1114455at2"/>
<reference evidence="2 3" key="1">
    <citation type="submission" date="2019-01" db="EMBL/GenBank/DDBJ databases">
        <authorList>
            <person name="Chen W.-M."/>
        </authorList>
    </citation>
    <scope>NUCLEOTIDE SEQUENCE [LARGE SCALE GENOMIC DNA]</scope>
    <source>
        <strain evidence="2 3">FSY-15</strain>
    </source>
</reference>
<dbReference type="Proteomes" id="UP000282832">
    <property type="component" value="Unassembled WGS sequence"/>
</dbReference>
<accession>A0A437PUU0</accession>
<feature type="compositionally biased region" description="Low complexity" evidence="1">
    <location>
        <begin position="455"/>
        <end position="472"/>
    </location>
</feature>
<feature type="compositionally biased region" description="Polar residues" evidence="1">
    <location>
        <begin position="502"/>
        <end position="512"/>
    </location>
</feature>
<feature type="compositionally biased region" description="Basic and acidic residues" evidence="1">
    <location>
        <begin position="359"/>
        <end position="371"/>
    </location>
</feature>
<dbReference type="InterPro" id="IPR019861">
    <property type="entry name" value="PorP/SprF_Bacteroidetes"/>
</dbReference>
<comment type="caution">
    <text evidence="2">The sequence shown here is derived from an EMBL/GenBank/DDBJ whole genome shotgun (WGS) entry which is preliminary data.</text>
</comment>
<sequence>MNIVTKTLRVEKVSTRMRGLLAPMSLIVGMLLASESKAQIETMYNMYRFNPQILNPVQAGSTEHSEVIFLHRNQWVGIEGAPKTYSLTGNIKWGQKKGIGLVGMVDEVGPMRATVLSGDFAYHTKLNEKWRLSGGIRLSAANVMLNFSQLRLTNSSDPLFQGDRSTGIQPNAGFGIRINKGDGAFISFAMPRLGKYNFGQYNGAFKDVNYMYLNAGTRVKLGGEITTKQGDVVSRVTLYPSVMARVAVDVPVSWDVNLQANLKGKLDVGVSYRREDSWGFRAGIQATKKYYLTYVFEKPISDLAKVTSQTHEFGVRMFIFKRDKKQETSEEKIGEIKEVNSEPVPVRSEQGSQKASEPVSEKASEQSKSDQLKTVTPMVNTESSVVPVASAPTASSAQSAVQTPSEEDEYEYVTVTKTRVVRKRPKVAKKVVTSTATAVNNGTKTVVSPVTKKVTTTNKATSSVKTSVTKSKPVSKKASEPVQSAPSAPSAVPTDAPKISRQRVNNNETVTTVERKGGDASQVGNDGKTKITKRKRKDGTEETVYTTTEVVKKRKLGI</sequence>
<dbReference type="NCBIfam" id="TIGR03519">
    <property type="entry name" value="T9SS_PorP_fam"/>
    <property type="match status" value="1"/>
</dbReference>
<evidence type="ECO:0000313" key="2">
    <source>
        <dbReference type="EMBL" id="RVU25997.1"/>
    </source>
</evidence>
<name>A0A437PUU0_9BACT</name>
<dbReference type="EMBL" id="SACY01000002">
    <property type="protein sequence ID" value="RVU25997.1"/>
    <property type="molecule type" value="Genomic_DNA"/>
</dbReference>
<protein>
    <submittedName>
        <fullName evidence="2">Type IX secretion system membrane protein PorP/SprF</fullName>
    </submittedName>
</protein>
<organism evidence="2 3">
    <name type="scientific">Sandaracinomonas limnophila</name>
    <dbReference type="NCBI Taxonomy" id="1862386"/>
    <lineage>
        <taxon>Bacteria</taxon>
        <taxon>Pseudomonadati</taxon>
        <taxon>Bacteroidota</taxon>
        <taxon>Cytophagia</taxon>
        <taxon>Cytophagales</taxon>
        <taxon>Flectobacillaceae</taxon>
        <taxon>Sandaracinomonas</taxon>
    </lineage>
</organism>
<evidence type="ECO:0000256" key="1">
    <source>
        <dbReference type="SAM" id="MobiDB-lite"/>
    </source>
</evidence>
<evidence type="ECO:0000313" key="3">
    <source>
        <dbReference type="Proteomes" id="UP000282832"/>
    </source>
</evidence>
<gene>
    <name evidence="2" type="ORF">EOJ36_06165</name>
</gene>
<keyword evidence="3" id="KW-1185">Reference proteome</keyword>
<proteinExistence type="predicted"/>
<dbReference type="Pfam" id="PF11751">
    <property type="entry name" value="PorP_SprF"/>
    <property type="match status" value="1"/>
</dbReference>